<reference evidence="2" key="1">
    <citation type="submission" date="2016-10" db="EMBL/GenBank/DDBJ databases">
        <authorList>
            <person name="Varghese N."/>
            <person name="Submissions S."/>
        </authorList>
    </citation>
    <scope>NUCLEOTIDE SEQUENCE [LARGE SCALE GENOMIC DNA]</scope>
    <source>
        <strain evidence="2">BL47</strain>
    </source>
</reference>
<gene>
    <name evidence="1" type="ORF">SAMN05216360_12926</name>
</gene>
<name>A0A1H0KUU5_9HYPH</name>
<dbReference type="STRING" id="582672.SAMN05216360_12926"/>
<proteinExistence type="predicted"/>
<dbReference type="OrthoDB" id="8002603at2"/>
<keyword evidence="2" id="KW-1185">Reference proteome</keyword>
<dbReference type="AlphaFoldDB" id="A0A1H0KUU5"/>
<evidence type="ECO:0000313" key="2">
    <source>
        <dbReference type="Proteomes" id="UP000198704"/>
    </source>
</evidence>
<sequence length="317" mass="33544">MSLRTSLQKLIRRDPVASLRERATELRGSLNRRTVVAGTVAAAVPLPALAATVAPAAVPSDLARACDAAVAHLAWINNPAHPDDAWPDERLEAELDKAEDVVWRAANEPAASLDDLSAKARLLIADSGQHLGWSKFAGDRATLTLLREVTALAPTRALPPAPMAVAPVERAEYRARLLAAYAEDRAQRPISNVAQFGSIEERAAALVGKRLWSTAREILALPPPATTEGLTLTALAATILTEAEFTNDDPAITAAVSLTRAVLAFTGAAYPDGFIGFGDEPDHSDRDKALYTSAGSLPAWAIAQARAEIAAEDEDDA</sequence>
<dbReference type="Proteomes" id="UP000198704">
    <property type="component" value="Unassembled WGS sequence"/>
</dbReference>
<organism evidence="1 2">
    <name type="scientific">Methylobacterium phyllostachyos</name>
    <dbReference type="NCBI Taxonomy" id="582672"/>
    <lineage>
        <taxon>Bacteria</taxon>
        <taxon>Pseudomonadati</taxon>
        <taxon>Pseudomonadota</taxon>
        <taxon>Alphaproteobacteria</taxon>
        <taxon>Hyphomicrobiales</taxon>
        <taxon>Methylobacteriaceae</taxon>
        <taxon>Methylobacterium</taxon>
    </lineage>
</organism>
<dbReference type="EMBL" id="FNHS01000029">
    <property type="protein sequence ID" value="SDO59774.1"/>
    <property type="molecule type" value="Genomic_DNA"/>
</dbReference>
<dbReference type="RefSeq" id="WP_091722647.1">
    <property type="nucleotide sequence ID" value="NZ_FNHS01000029.1"/>
</dbReference>
<accession>A0A1H0KUU5</accession>
<protein>
    <submittedName>
        <fullName evidence="1">Uncharacterized protein</fullName>
    </submittedName>
</protein>
<evidence type="ECO:0000313" key="1">
    <source>
        <dbReference type="EMBL" id="SDO59774.1"/>
    </source>
</evidence>